<dbReference type="GO" id="GO:0005737">
    <property type="term" value="C:cytoplasm"/>
    <property type="evidence" value="ECO:0007669"/>
    <property type="project" value="TreeGrafter"/>
</dbReference>
<evidence type="ECO:0000256" key="1">
    <source>
        <dbReference type="ARBA" id="ARBA00004141"/>
    </source>
</evidence>
<accession>A0AAD7XLF7</accession>
<evidence type="ECO:0000256" key="2">
    <source>
        <dbReference type="ARBA" id="ARBA00006824"/>
    </source>
</evidence>
<keyword evidence="4" id="KW-1133">Transmembrane helix</keyword>
<evidence type="ECO:0000256" key="5">
    <source>
        <dbReference type="ARBA" id="ARBA00023136"/>
    </source>
</evidence>
<evidence type="ECO:0000256" key="4">
    <source>
        <dbReference type="ARBA" id="ARBA00022989"/>
    </source>
</evidence>
<protein>
    <recommendedName>
        <fullName evidence="9">Protein Mpv17</fullName>
    </recommendedName>
</protein>
<comment type="caution">
    <text evidence="7">The sequence shown here is derived from an EMBL/GenBank/DDBJ whole genome shotgun (WGS) entry which is preliminary data.</text>
</comment>
<dbReference type="EMBL" id="JAQMWT010000379">
    <property type="protein sequence ID" value="KAJ8602523.1"/>
    <property type="molecule type" value="Genomic_DNA"/>
</dbReference>
<keyword evidence="3" id="KW-0812">Transmembrane</keyword>
<organism evidence="7 8">
    <name type="scientific">Chrysophaeum taylorii</name>
    <dbReference type="NCBI Taxonomy" id="2483200"/>
    <lineage>
        <taxon>Eukaryota</taxon>
        <taxon>Sar</taxon>
        <taxon>Stramenopiles</taxon>
        <taxon>Ochrophyta</taxon>
        <taxon>Pelagophyceae</taxon>
        <taxon>Pelagomonadales</taxon>
        <taxon>Pelagomonadaceae</taxon>
        <taxon>Chrysophaeum</taxon>
    </lineage>
</organism>
<dbReference type="InterPro" id="IPR007248">
    <property type="entry name" value="Mpv17_PMP22"/>
</dbReference>
<evidence type="ECO:0000313" key="8">
    <source>
        <dbReference type="Proteomes" id="UP001230188"/>
    </source>
</evidence>
<keyword evidence="6" id="KW-0732">Signal</keyword>
<gene>
    <name evidence="7" type="ORF">CTAYLR_001300</name>
</gene>
<keyword evidence="5" id="KW-0472">Membrane</keyword>
<proteinExistence type="inferred from homology"/>
<name>A0AAD7XLF7_9STRA</name>
<dbReference type="PANTHER" id="PTHR11266">
    <property type="entry name" value="PEROXISOMAL MEMBRANE PROTEIN 2, PXMP2 MPV17"/>
    <property type="match status" value="1"/>
</dbReference>
<sequence>MRTACAVLLAAGLALPVRGFGMQASRLPPRATLTTTSRTKSIEVVRGPRDASTTKQVQRASLLSDGDDTSVPGYPRSKYNAPIIGGLLAAAVTALLFRDVLAILALYQYDSMMEADWLPESLKLLARLPADLLADYGAAANARPVVVKACTSGVAYLVGDVVAQAYEGRREIAVLDLQRAARNSISGFLLHGPILHYWIEFLEGPVTLAFCAAVGITEIVPKTPAEFSLIFSKIFLDQTIFALGFNTIYSIALSVLAARKAEEIVNNVKETLVPSLFSSWRFWPLVHLVSYSPLVPVELKLLWIDVCEIFWVAILSFIANDEKKTVGSEPTVSVIKEFDVQPAIEIVLASRVELLCTLNQTVNDVLRRSS</sequence>
<comment type="subcellular location">
    <subcellularLocation>
        <location evidence="1">Membrane</location>
        <topology evidence="1">Multi-pass membrane protein</topology>
    </subcellularLocation>
</comment>
<evidence type="ECO:0000256" key="6">
    <source>
        <dbReference type="SAM" id="SignalP"/>
    </source>
</evidence>
<dbReference type="Pfam" id="PF04117">
    <property type="entry name" value="Mpv17_PMP22"/>
    <property type="match status" value="1"/>
</dbReference>
<reference evidence="7" key="1">
    <citation type="submission" date="2023-01" db="EMBL/GenBank/DDBJ databases">
        <title>Metagenome sequencing of chrysophaentin producing Chrysophaeum taylorii.</title>
        <authorList>
            <person name="Davison J."/>
            <person name="Bewley C."/>
        </authorList>
    </citation>
    <scope>NUCLEOTIDE SEQUENCE</scope>
    <source>
        <strain evidence="7">NIES-1699</strain>
    </source>
</reference>
<feature type="chain" id="PRO_5042126689" description="Protein Mpv17" evidence="6">
    <location>
        <begin position="20"/>
        <end position="370"/>
    </location>
</feature>
<evidence type="ECO:0008006" key="9">
    <source>
        <dbReference type="Google" id="ProtNLM"/>
    </source>
</evidence>
<comment type="similarity">
    <text evidence="2">Belongs to the peroxisomal membrane protein PXMP2/4 family.</text>
</comment>
<evidence type="ECO:0000313" key="7">
    <source>
        <dbReference type="EMBL" id="KAJ8602523.1"/>
    </source>
</evidence>
<feature type="signal peptide" evidence="6">
    <location>
        <begin position="1"/>
        <end position="19"/>
    </location>
</feature>
<evidence type="ECO:0000256" key="3">
    <source>
        <dbReference type="ARBA" id="ARBA00022692"/>
    </source>
</evidence>
<dbReference type="PANTHER" id="PTHR11266:SF121">
    <property type="entry name" value="OS09G0315000 PROTEIN"/>
    <property type="match status" value="1"/>
</dbReference>
<dbReference type="AlphaFoldDB" id="A0AAD7XLF7"/>
<dbReference type="Proteomes" id="UP001230188">
    <property type="component" value="Unassembled WGS sequence"/>
</dbReference>
<keyword evidence="8" id="KW-1185">Reference proteome</keyword>
<dbReference type="GO" id="GO:0016020">
    <property type="term" value="C:membrane"/>
    <property type="evidence" value="ECO:0007669"/>
    <property type="project" value="UniProtKB-SubCell"/>
</dbReference>